<dbReference type="GO" id="GO:0008961">
    <property type="term" value="F:phosphatidylglycerol-prolipoprotein diacylglyceryl transferase activity"/>
    <property type="evidence" value="ECO:0007669"/>
    <property type="project" value="InterPro"/>
</dbReference>
<dbReference type="AlphaFoldDB" id="A0A1G8BNV8"/>
<keyword evidence="5" id="KW-1133">Transmembrane helix</keyword>
<evidence type="ECO:0000256" key="1">
    <source>
        <dbReference type="ARBA" id="ARBA00004196"/>
    </source>
</evidence>
<dbReference type="Proteomes" id="UP000182894">
    <property type="component" value="Unassembled WGS sequence"/>
</dbReference>
<dbReference type="SUPFAM" id="SSF52833">
    <property type="entry name" value="Thioredoxin-like"/>
    <property type="match status" value="1"/>
</dbReference>
<dbReference type="InterPro" id="IPR017937">
    <property type="entry name" value="Thioredoxin_CS"/>
</dbReference>
<dbReference type="GO" id="GO:0015036">
    <property type="term" value="F:disulfide oxidoreductase activity"/>
    <property type="evidence" value="ECO:0007669"/>
    <property type="project" value="UniProtKB-ARBA"/>
</dbReference>
<name>A0A1G8BNV8_9PSED</name>
<keyword evidence="7" id="KW-0413">Isomerase</keyword>
<dbReference type="GO" id="GO:0017004">
    <property type="term" value="P:cytochrome complex assembly"/>
    <property type="evidence" value="ECO:0007669"/>
    <property type="project" value="UniProtKB-KW"/>
</dbReference>
<dbReference type="GO" id="GO:0030313">
    <property type="term" value="C:cell envelope"/>
    <property type="evidence" value="ECO:0007669"/>
    <property type="project" value="UniProtKB-SubCell"/>
</dbReference>
<keyword evidence="5" id="KW-0812">Transmembrane</keyword>
<feature type="transmembrane region" description="Helical" evidence="5">
    <location>
        <begin position="109"/>
        <end position="127"/>
    </location>
</feature>
<keyword evidence="2" id="KW-0201">Cytochrome c-type biogenesis</keyword>
<feature type="domain" description="Thioredoxin" evidence="6">
    <location>
        <begin position="130"/>
        <end position="267"/>
    </location>
</feature>
<dbReference type="RefSeq" id="WP_074752896.1">
    <property type="nucleotide sequence ID" value="NZ_FNCO01000006.1"/>
</dbReference>
<dbReference type="PANTHER" id="PTHR42852">
    <property type="entry name" value="THIOL:DISULFIDE INTERCHANGE PROTEIN DSBE"/>
    <property type="match status" value="1"/>
</dbReference>
<evidence type="ECO:0000256" key="4">
    <source>
        <dbReference type="ARBA" id="ARBA00023284"/>
    </source>
</evidence>
<sequence length="279" mass="30514">MLSFSIGPFTLAMNHLLLLLALGLATAVGWISGRRQGINPERELFGLFLLGLVVARLAFVIAYWPQYRGSLMSVLDIRDGGFWVWPGVIAVLVGAVMRGWKHPKRRTPMGLGVASGLLFWWLANLGLSAEHQDARLPDLTLHNAAGEPVRLNDYRGKPLVINLWATWCPPCRREMPVLQAAQQANPDVTFLFVNQAESPREVATFFASQGLHLDNVLFDGHGELAQQVGSAALPTTLFYRPDGRLLGSHLGELSNASLKRSLDSLSETATPASSSRSPL</sequence>
<evidence type="ECO:0000256" key="5">
    <source>
        <dbReference type="SAM" id="Phobius"/>
    </source>
</evidence>
<dbReference type="STRING" id="89065.SAMN05216605_10628"/>
<evidence type="ECO:0000256" key="2">
    <source>
        <dbReference type="ARBA" id="ARBA00022748"/>
    </source>
</evidence>
<dbReference type="GO" id="GO:0005886">
    <property type="term" value="C:plasma membrane"/>
    <property type="evidence" value="ECO:0007669"/>
    <property type="project" value="InterPro"/>
</dbReference>
<dbReference type="Pfam" id="PF01790">
    <property type="entry name" value="LGT"/>
    <property type="match status" value="1"/>
</dbReference>
<dbReference type="EMBL" id="FNCO01000006">
    <property type="protein sequence ID" value="SDH34813.1"/>
    <property type="molecule type" value="Genomic_DNA"/>
</dbReference>
<dbReference type="GO" id="GO:0016853">
    <property type="term" value="F:isomerase activity"/>
    <property type="evidence" value="ECO:0007669"/>
    <property type="project" value="UniProtKB-KW"/>
</dbReference>
<dbReference type="InterPro" id="IPR036249">
    <property type="entry name" value="Thioredoxin-like_sf"/>
</dbReference>
<evidence type="ECO:0000313" key="8">
    <source>
        <dbReference type="Proteomes" id="UP000182894"/>
    </source>
</evidence>
<proteinExistence type="predicted"/>
<organism evidence="7 8">
    <name type="scientific">Pseudomonas abietaniphila</name>
    <dbReference type="NCBI Taxonomy" id="89065"/>
    <lineage>
        <taxon>Bacteria</taxon>
        <taxon>Pseudomonadati</taxon>
        <taxon>Pseudomonadota</taxon>
        <taxon>Gammaproteobacteria</taxon>
        <taxon>Pseudomonadales</taxon>
        <taxon>Pseudomonadaceae</taxon>
        <taxon>Pseudomonas</taxon>
    </lineage>
</organism>
<accession>A0A1G8BNV8</accession>
<protein>
    <submittedName>
        <fullName evidence="7">Thiol-disulfide isomerase or thioredoxin</fullName>
    </submittedName>
</protein>
<evidence type="ECO:0000256" key="3">
    <source>
        <dbReference type="ARBA" id="ARBA00023157"/>
    </source>
</evidence>
<keyword evidence="4" id="KW-0676">Redox-active center</keyword>
<dbReference type="Gene3D" id="3.40.30.10">
    <property type="entry name" value="Glutaredoxin"/>
    <property type="match status" value="1"/>
</dbReference>
<comment type="subcellular location">
    <subcellularLocation>
        <location evidence="1">Cell envelope</location>
    </subcellularLocation>
</comment>
<keyword evidence="3" id="KW-1015">Disulfide bond</keyword>
<dbReference type="PANTHER" id="PTHR42852:SF6">
    <property type="entry name" value="THIOL:DISULFIDE INTERCHANGE PROTEIN DSBE"/>
    <property type="match status" value="1"/>
</dbReference>
<keyword evidence="5" id="KW-0472">Membrane</keyword>
<dbReference type="CDD" id="cd02966">
    <property type="entry name" value="TlpA_like_family"/>
    <property type="match status" value="1"/>
</dbReference>
<gene>
    <name evidence="7" type="ORF">SAMN05216605_10628</name>
</gene>
<evidence type="ECO:0000259" key="6">
    <source>
        <dbReference type="PROSITE" id="PS51352"/>
    </source>
</evidence>
<keyword evidence="8" id="KW-1185">Reference proteome</keyword>
<dbReference type="OrthoDB" id="9799347at2"/>
<dbReference type="PROSITE" id="PS51352">
    <property type="entry name" value="THIOREDOXIN_2"/>
    <property type="match status" value="1"/>
</dbReference>
<feature type="transmembrane region" description="Helical" evidence="5">
    <location>
        <begin position="12"/>
        <end position="32"/>
    </location>
</feature>
<dbReference type="InterPro" id="IPR013766">
    <property type="entry name" value="Thioredoxin_domain"/>
</dbReference>
<dbReference type="InterPro" id="IPR050553">
    <property type="entry name" value="Thioredoxin_ResA/DsbE_sf"/>
</dbReference>
<dbReference type="InterPro" id="IPR000866">
    <property type="entry name" value="AhpC/TSA"/>
</dbReference>
<dbReference type="GO" id="GO:0016209">
    <property type="term" value="F:antioxidant activity"/>
    <property type="evidence" value="ECO:0007669"/>
    <property type="project" value="InterPro"/>
</dbReference>
<feature type="transmembrane region" description="Helical" evidence="5">
    <location>
        <begin position="44"/>
        <end position="64"/>
    </location>
</feature>
<reference evidence="8" key="1">
    <citation type="submission" date="2016-10" db="EMBL/GenBank/DDBJ databases">
        <authorList>
            <person name="Varghese N."/>
            <person name="Submissions S."/>
        </authorList>
    </citation>
    <scope>NUCLEOTIDE SEQUENCE [LARGE SCALE GENOMIC DNA]</scope>
    <source>
        <strain evidence="8">ATCC 700689</strain>
    </source>
</reference>
<dbReference type="GO" id="GO:0042158">
    <property type="term" value="P:lipoprotein biosynthetic process"/>
    <property type="evidence" value="ECO:0007669"/>
    <property type="project" value="InterPro"/>
</dbReference>
<dbReference type="PROSITE" id="PS00194">
    <property type="entry name" value="THIOREDOXIN_1"/>
    <property type="match status" value="1"/>
</dbReference>
<dbReference type="Pfam" id="PF00578">
    <property type="entry name" value="AhpC-TSA"/>
    <property type="match status" value="1"/>
</dbReference>
<evidence type="ECO:0000313" key="7">
    <source>
        <dbReference type="EMBL" id="SDH34813.1"/>
    </source>
</evidence>
<dbReference type="InterPro" id="IPR001640">
    <property type="entry name" value="Lgt"/>
</dbReference>
<feature type="transmembrane region" description="Helical" evidence="5">
    <location>
        <begin position="80"/>
        <end position="97"/>
    </location>
</feature>